<feature type="transmembrane region" description="Helical" evidence="10">
    <location>
        <begin position="1626"/>
        <end position="1646"/>
    </location>
</feature>
<dbReference type="Pfam" id="PF00005">
    <property type="entry name" value="ABC_tran"/>
    <property type="match status" value="2"/>
</dbReference>
<feature type="transmembrane region" description="Helical" evidence="10">
    <location>
        <begin position="1687"/>
        <end position="1710"/>
    </location>
</feature>
<evidence type="ECO:0000256" key="6">
    <source>
        <dbReference type="ARBA" id="ARBA00022840"/>
    </source>
</evidence>
<feature type="transmembrane region" description="Helical" evidence="10">
    <location>
        <begin position="2484"/>
        <end position="2505"/>
    </location>
</feature>
<sequence>MVFNVTAEEMWDNSTMIVATLLEPLVELSRESTDRGAAVKTALQSLDKYLRWGRFLLALSRGGDIWMGIKEAYIDKPLVSQFLDMVQNLPEFVLEYITFFGNFSMMPQDMLLYQDTPCNFHLFLIDGHRDLLADNASSILTEVLEYVCEQHQMDLFISQLLPDSLPVIANVSMDVDAATLALLIDYIAWDFVYIIQGNYFEGDLQAPPWMDTNKWEKVLLELKSLSFLNWPVKEVLTIATGFGLDTVRMYQGDHYIVPAAGLVYNLAFHLAESINGSTGVLDIDMLLNGLGTVEALYSLVAPRISNLVALILWFPESEMYYNLASGMSPSVAYDEMCQIGVDKSLLHPNLHAEDWKALQELLCSVQFQTLYEDVKPLFNTSHIMTGVTINWMKIYFSLDHLTEKLKILNLQQFEKPFINNPFLIELRNLSTLQKFLRGVFIGISAIQQWSLRNDDPSYKHIFAKILIRVTAALTPITKDGVSSLYERLLDPQLFKELLKNYSHIVEDIHRTEANMSLQLQLNRSSLLDEMEYDFFVAENSTNKSTYLLLLSELRTSILNLTKSVMPPNKTSEIAVTGDNFLTTVTSNLVQNVEEVLHVAKIPLCSYISPSEEMMVSLQPVAKWLALLYKHLQQWDNYVNLTCEVSQTDLTDVLVRLLQDFDWEDDIKQMKNEEANQTFSCEFIFEQCANISEQVKDLATHYLQDEEAVQHLSTCLVSATNSTAGLQFQGILTVAGDLFGLESSKNISYVLSDAIASLPGISLALRTLGSRVAVMIPFENILIDNYETTLNFSTMVIDAIKNDLLVDVNRIYGADSQRLTSLLSSLENMKKWLRVRNKTEATNNIFKRSAQVTPIEMLYQVIQDMGQEYFTRNLIGNLNYTYLNTEIETIRMQALLSSNWVNPVMIHMNTAVASLSELSKLGAVMDLNKIITGEVDPVTFLTGSVQLLQMKLWTNLALSFSGILGEAVPVITGSELGDDLQRVVDGINTLQAARNLGVVDFTIPTISIISNWTDMQKYLEDVLLMDPQVIEALKDSQLNLMALLSLEDVTLEEVICGESQVERVITLPPDTQVTSAILTAYICKSNDSQGLAATFLQHLDLAPLIVILTKCGLNSSLSSHGMTLEQVMDAVDTLVEASTYLPTLTTSFSALYDFMEVFKEPQMSNNIAKNNTLAILKGISSPDFLERAGHALCGHPLQLVPDSLGLIKKHKEDIHEQNHNNKNVCGALYDNIKSLPGGGVLLHFIKPLMVGKIFYTPDNNITQGIIAQANETFEMVEKQLDALKQLHRSTTQLLTASTRDLDLQKLQESLEKSWVQGFMQQLLPASSVTSLPQQIKQASPQLQDAMKFAKEFSYIVEVGVNLTSCMELQRFMPVSNEEQLLKKAKYTAKHKEFLAGIVFAGVGETGDTGGNLPQNLTFTIRVDSEKSPSTLYLEPRFWSPGPNTNMALDMKYHQGFLQLQEVVENAIIKFQYKHGNDVRNIGAASLKNSNSYFWSVVGNASRNTMEISVPNSYKSQSSGVNKLPKKIESLALESRRTKREASAPLTKDEEKILLSLPVYTKQQPYPCYDKDDFTNMLNLSPMMSSLFSLMAFTIFVVFLIFQLVQEKESRNRQLQEVMGLRLWLDRLVWLFYSLLLLLLITLLVTLIDKFGGLQPNVNFGVLFAFLFCYGLSIISFCYMVSCLVPSTVLAVFIGVMSLLVFNVPYISISIIEAKTPFTIIILSCLLPSSAFGFGFRVICQFELLQKSVTYNNLWLEPVRGSDLTLGLAITMLLVDSAIFLILAVSISSLKKDPPQHLSTSGRSDLNPLPTFSEQTSLKQSNEFTFNIFQEDAVHVLDIDPGVKQSLKKGLSIIGLRRIFESRGRSKVAVDNLNLELYEGQVLVLLGHNGAGKTTVISMLTRELKPTAGTIKVYGHDIHHAWDKARRVMGLCPQQSVLFPYLTVQEVLRYYAILKDFATEAPRTDVNTVLLKMKLFSHRDYLVNQLSEGIQRRVCMAIAFIGNSKLVILDEPTAGIDPAARNAIWEIISDNRAGRTILLTTHHLDEAETLADRVAIMNQGRLLCVGSPLSLKSEYGLGYTLTLSNRSHYEEIPIKKMIHQSLLSANLEDKLLPPTDVIFSVGRYDDMWELIKSHVPNARVLETINGEVTYTLPLCDTQGNDNRLPEMFDELEKRMDELGFASLEIHPTSLEDVVIALNATSSNVPHVLQTRSKSRMKPMPEDEILPGKENIKNAFNFKPEETQQGVRLGMQRFSALILKRLLHHGRDWRFYVQTLVLPLLFIVLAMIGSKCRPTYKNLPPLTLDPAMYAPPTSTFIRTLDPALKPVAEAFLQLSIGKRVSTKNWFTCPSYVDTNPRFSPCNISSMAASSLCKCDDGRCIADVSNQPRLYDWLLRTRWQYIQNSGSRYGGISLGVQDPRLSSNWSGAMVWYDDFGYHALPAYVNMLNNARLQRLLGKNYSITTINKPIVFSNHGFASMSIQQHAADLGIGLLILVSLTVMCSATVGYATTERIRGERRVLYVAGITRRTYWTANMVWDVMVLLITVLLIAILLVIFNEQMFIWRENLAAFIILCLLYGLSILPLFYLMEGWFKTEAAAVFFFFCATFGIGLVASLLVVICQVMVWIKELKFEFGSSVIILEDIAGVLKYICLIFPPFSFVIGIKDMAVSFTKASIMSHFDMDIYMSPFSWDTKMQGGLGLHYLSLALWMIVGTVVLLCWHECSRAVPQSAAPTKNLAGAEEDKDVAAERIKIQCGGTSLYDTVLRLVGLGRDFTSPPTTAVSNLFLALRRGECFSLLGLNGAGKTTTFRCLTGDLRPTRGQILVNGLILEEALALPYPIMGYCPQSHALDPNLTAREALFIMALIRGFRSSDITPVLDRAIKELGLSEEEKTYIHQLSGGTKRKVSTAMTLLGNPLLVLLDEPTTGMDPASRRLVWRAIRSVTSEGRTVLLTSHSMDEIDQLSHRMAIMVNGQFVCIGSPHYLKYKLGERYTIRLKTKDIEDMECVLDFLRSQLADVILKEQHHLTVVAEVSRCLPLRLIFDSLNAAKSMGVTEYDVSQTTLNEVFRVLTSQQGDGQVAPPPITSSQEEVILPMHLSSLHPVDIKDQSSNITFQPLGFMSHQSMTPLDGEYDQISNVRRSLYDNVESDNREIYATVGKLGDKRKPSPDLDQENESGSSDDSPEEEWTHL</sequence>
<dbReference type="CDD" id="cd03263">
    <property type="entry name" value="ABC_subfamily_A"/>
    <property type="match status" value="2"/>
</dbReference>
<comment type="subcellular location">
    <subcellularLocation>
        <location evidence="1">Membrane</location>
        <topology evidence="1">Multi-pass membrane protein</topology>
    </subcellularLocation>
</comment>
<dbReference type="GO" id="GO:0005524">
    <property type="term" value="F:ATP binding"/>
    <property type="evidence" value="ECO:0007669"/>
    <property type="project" value="UniProtKB-KW"/>
</dbReference>
<feature type="transmembrane region" description="Helical" evidence="10">
    <location>
        <begin position="1716"/>
        <end position="1737"/>
    </location>
</feature>
<keyword evidence="13" id="KW-1185">Reference proteome</keyword>
<keyword evidence="3" id="KW-0813">Transport</keyword>
<dbReference type="Proteomes" id="UP001445076">
    <property type="component" value="Unassembled WGS sequence"/>
</dbReference>
<gene>
    <name evidence="12" type="ORF">OTU49_014981</name>
</gene>
<comment type="similarity">
    <text evidence="2">Belongs to the ABC transporter superfamily. ABCA family.</text>
</comment>
<keyword evidence="4 10" id="KW-0812">Transmembrane</keyword>
<feature type="region of interest" description="Disordered" evidence="9">
    <location>
        <begin position="3153"/>
        <end position="3186"/>
    </location>
</feature>
<dbReference type="Pfam" id="PF12698">
    <property type="entry name" value="ABC2_membrane_3"/>
    <property type="match status" value="2"/>
</dbReference>
<dbReference type="InterPro" id="IPR026082">
    <property type="entry name" value="ABCA"/>
</dbReference>
<keyword evidence="8 10" id="KW-0472">Membrane</keyword>
<keyword evidence="6" id="KW-0067">ATP-binding</keyword>
<dbReference type="SMART" id="SM00382">
    <property type="entry name" value="AAA"/>
    <property type="match status" value="2"/>
</dbReference>
<dbReference type="PANTHER" id="PTHR19229">
    <property type="entry name" value="ATP-BINDING CASSETTE TRANSPORTER SUBFAMILY A ABCA"/>
    <property type="match status" value="1"/>
</dbReference>
<evidence type="ECO:0000313" key="13">
    <source>
        <dbReference type="Proteomes" id="UP001445076"/>
    </source>
</evidence>
<keyword evidence="5" id="KW-0547">Nucleotide-binding</keyword>
<feature type="transmembrane region" description="Helical" evidence="10">
    <location>
        <begin position="1658"/>
        <end position="1680"/>
    </location>
</feature>
<feature type="transmembrane region" description="Helical" evidence="10">
    <location>
        <begin position="1581"/>
        <end position="1603"/>
    </location>
</feature>
<protein>
    <recommendedName>
        <fullName evidence="11">ABC transporter domain-containing protein</fullName>
    </recommendedName>
</protein>
<evidence type="ECO:0000256" key="4">
    <source>
        <dbReference type="ARBA" id="ARBA00022692"/>
    </source>
</evidence>
<evidence type="ECO:0000256" key="3">
    <source>
        <dbReference type="ARBA" id="ARBA00022448"/>
    </source>
</evidence>
<feature type="transmembrane region" description="Helical" evidence="10">
    <location>
        <begin position="2532"/>
        <end position="2552"/>
    </location>
</feature>
<dbReference type="InterPro" id="IPR027417">
    <property type="entry name" value="P-loop_NTPase"/>
</dbReference>
<feature type="compositionally biased region" description="Acidic residues" evidence="9">
    <location>
        <begin position="3177"/>
        <end position="3186"/>
    </location>
</feature>
<feature type="transmembrane region" description="Helical" evidence="10">
    <location>
        <begin position="2564"/>
        <end position="2585"/>
    </location>
</feature>
<feature type="transmembrane region" description="Helical" evidence="10">
    <location>
        <begin position="2266"/>
        <end position="2285"/>
    </location>
</feature>
<feature type="transmembrane region" description="Helical" evidence="10">
    <location>
        <begin position="1762"/>
        <end position="1785"/>
    </location>
</feature>
<evidence type="ECO:0000313" key="12">
    <source>
        <dbReference type="EMBL" id="KAK8750735.1"/>
    </source>
</evidence>
<evidence type="ECO:0000256" key="7">
    <source>
        <dbReference type="ARBA" id="ARBA00022989"/>
    </source>
</evidence>
<dbReference type="Gene3D" id="3.40.50.300">
    <property type="entry name" value="P-loop containing nucleotide triphosphate hydrolases"/>
    <property type="match status" value="2"/>
</dbReference>
<accession>A0AAW0Y1N9</accession>
<dbReference type="GO" id="GO:0140359">
    <property type="term" value="F:ABC-type transporter activity"/>
    <property type="evidence" value="ECO:0007669"/>
    <property type="project" value="InterPro"/>
</dbReference>
<dbReference type="PROSITE" id="PS50893">
    <property type="entry name" value="ABC_TRANSPORTER_2"/>
    <property type="match status" value="2"/>
</dbReference>
<dbReference type="EMBL" id="JARKIK010000007">
    <property type="protein sequence ID" value="KAK8750735.1"/>
    <property type="molecule type" value="Genomic_DNA"/>
</dbReference>
<name>A0AAW0Y1N9_CHEQU</name>
<feature type="domain" description="ABC transporter" evidence="11">
    <location>
        <begin position="1852"/>
        <end position="2082"/>
    </location>
</feature>
<dbReference type="InterPro" id="IPR013525">
    <property type="entry name" value="ABC2_TM"/>
</dbReference>
<dbReference type="SUPFAM" id="SSF52540">
    <property type="entry name" value="P-loop containing nucleoside triphosphate hydrolases"/>
    <property type="match status" value="2"/>
</dbReference>
<dbReference type="GO" id="GO:0005319">
    <property type="term" value="F:lipid transporter activity"/>
    <property type="evidence" value="ECO:0007669"/>
    <property type="project" value="TreeGrafter"/>
</dbReference>
<dbReference type="GO" id="GO:0016020">
    <property type="term" value="C:membrane"/>
    <property type="evidence" value="ECO:0007669"/>
    <property type="project" value="UniProtKB-SubCell"/>
</dbReference>
<dbReference type="InterPro" id="IPR003439">
    <property type="entry name" value="ABC_transporter-like_ATP-bd"/>
</dbReference>
<evidence type="ECO:0000256" key="9">
    <source>
        <dbReference type="SAM" id="MobiDB-lite"/>
    </source>
</evidence>
<comment type="caution">
    <text evidence="12">The sequence shown here is derived from an EMBL/GenBank/DDBJ whole genome shotgun (WGS) entry which is preliminary data.</text>
</comment>
<evidence type="ECO:0000259" key="11">
    <source>
        <dbReference type="PROSITE" id="PS50893"/>
    </source>
</evidence>
<evidence type="ECO:0000256" key="8">
    <source>
        <dbReference type="ARBA" id="ARBA00023136"/>
    </source>
</evidence>
<dbReference type="FunFam" id="3.40.50.300:FF:000335">
    <property type="entry name" value="ATP binding cassette subfamily A member 5"/>
    <property type="match status" value="1"/>
</dbReference>
<organism evidence="12 13">
    <name type="scientific">Cherax quadricarinatus</name>
    <name type="common">Australian red claw crayfish</name>
    <dbReference type="NCBI Taxonomy" id="27406"/>
    <lineage>
        <taxon>Eukaryota</taxon>
        <taxon>Metazoa</taxon>
        <taxon>Ecdysozoa</taxon>
        <taxon>Arthropoda</taxon>
        <taxon>Crustacea</taxon>
        <taxon>Multicrustacea</taxon>
        <taxon>Malacostraca</taxon>
        <taxon>Eumalacostraca</taxon>
        <taxon>Eucarida</taxon>
        <taxon>Decapoda</taxon>
        <taxon>Pleocyemata</taxon>
        <taxon>Astacidea</taxon>
        <taxon>Parastacoidea</taxon>
        <taxon>Parastacidae</taxon>
        <taxon>Cherax</taxon>
    </lineage>
</organism>
<evidence type="ECO:0000256" key="2">
    <source>
        <dbReference type="ARBA" id="ARBA00008869"/>
    </source>
</evidence>
<feature type="domain" description="ABC transporter" evidence="11">
    <location>
        <begin position="2761"/>
        <end position="2993"/>
    </location>
</feature>
<reference evidence="12 13" key="1">
    <citation type="journal article" date="2024" name="BMC Genomics">
        <title>Genome assembly of redclaw crayfish (Cherax quadricarinatus) provides insights into its immune adaptation and hypoxia tolerance.</title>
        <authorList>
            <person name="Liu Z."/>
            <person name="Zheng J."/>
            <person name="Li H."/>
            <person name="Fang K."/>
            <person name="Wang S."/>
            <person name="He J."/>
            <person name="Zhou D."/>
            <person name="Weng S."/>
            <person name="Chi M."/>
            <person name="Gu Z."/>
            <person name="He J."/>
            <person name="Li F."/>
            <person name="Wang M."/>
        </authorList>
    </citation>
    <scope>NUCLEOTIDE SEQUENCE [LARGE SCALE GENOMIC DNA]</scope>
    <source>
        <strain evidence="12">ZL_2023a</strain>
    </source>
</reference>
<evidence type="ECO:0000256" key="1">
    <source>
        <dbReference type="ARBA" id="ARBA00004141"/>
    </source>
</evidence>
<dbReference type="FunFam" id="3.40.50.300:FF:001253">
    <property type="entry name" value="ATP-binding cassette protein subfamily A, member 10"/>
    <property type="match status" value="1"/>
</dbReference>
<evidence type="ECO:0000256" key="10">
    <source>
        <dbReference type="SAM" id="Phobius"/>
    </source>
</evidence>
<dbReference type="InterPro" id="IPR003593">
    <property type="entry name" value="AAA+_ATPase"/>
</dbReference>
<feature type="transmembrane region" description="Helical" evidence="10">
    <location>
        <begin position="2696"/>
        <end position="2716"/>
    </location>
</feature>
<dbReference type="PANTHER" id="PTHR19229:SF250">
    <property type="entry name" value="ABC TRANSPORTER DOMAIN-CONTAINING PROTEIN-RELATED"/>
    <property type="match status" value="1"/>
</dbReference>
<evidence type="ECO:0000256" key="5">
    <source>
        <dbReference type="ARBA" id="ARBA00022741"/>
    </source>
</evidence>
<feature type="transmembrane region" description="Helical" evidence="10">
    <location>
        <begin position="2597"/>
        <end position="2623"/>
    </location>
</feature>
<proteinExistence type="inferred from homology"/>
<keyword evidence="7 10" id="KW-1133">Transmembrane helix</keyword>
<dbReference type="GO" id="GO:0016887">
    <property type="term" value="F:ATP hydrolysis activity"/>
    <property type="evidence" value="ECO:0007669"/>
    <property type="project" value="InterPro"/>
</dbReference>